<comment type="subunit">
    <text evidence="10">Forms a ring-shaped head-to-tail homodimer around DNA.</text>
</comment>
<dbReference type="Gene3D" id="3.70.10.10">
    <property type="match status" value="1"/>
</dbReference>
<evidence type="ECO:0000313" key="14">
    <source>
        <dbReference type="EMBL" id="NTC31623.1"/>
    </source>
</evidence>
<accession>A0AA44FAE4</accession>
<evidence type="ECO:0000256" key="8">
    <source>
        <dbReference type="ARBA" id="ARBA00022932"/>
    </source>
</evidence>
<dbReference type="PANTHER" id="PTHR30478:SF0">
    <property type="entry name" value="BETA SLIDING CLAMP"/>
    <property type="match status" value="1"/>
</dbReference>
<dbReference type="PIRSF" id="PIRSF000804">
    <property type="entry name" value="DNA_pol_III_b"/>
    <property type="match status" value="1"/>
</dbReference>
<evidence type="ECO:0000259" key="11">
    <source>
        <dbReference type="Pfam" id="PF00712"/>
    </source>
</evidence>
<evidence type="ECO:0000256" key="1">
    <source>
        <dbReference type="ARBA" id="ARBA00004496"/>
    </source>
</evidence>
<dbReference type="Pfam" id="PF02767">
    <property type="entry name" value="DNA_pol3_beta_2"/>
    <property type="match status" value="1"/>
</dbReference>
<name>A0AA44FAE4_AGRTU</name>
<evidence type="ECO:0000259" key="12">
    <source>
        <dbReference type="Pfam" id="PF02767"/>
    </source>
</evidence>
<dbReference type="GO" id="GO:0005737">
    <property type="term" value="C:cytoplasm"/>
    <property type="evidence" value="ECO:0007669"/>
    <property type="project" value="UniProtKB-SubCell"/>
</dbReference>
<evidence type="ECO:0000256" key="4">
    <source>
        <dbReference type="ARBA" id="ARBA00022490"/>
    </source>
</evidence>
<evidence type="ECO:0000256" key="9">
    <source>
        <dbReference type="ARBA" id="ARBA00023125"/>
    </source>
</evidence>
<dbReference type="GO" id="GO:0008408">
    <property type="term" value="F:3'-5' exonuclease activity"/>
    <property type="evidence" value="ECO:0007669"/>
    <property type="project" value="InterPro"/>
</dbReference>
<evidence type="ECO:0000256" key="5">
    <source>
        <dbReference type="ARBA" id="ARBA00022679"/>
    </source>
</evidence>
<evidence type="ECO:0000259" key="13">
    <source>
        <dbReference type="Pfam" id="PF02768"/>
    </source>
</evidence>
<sequence>MSKEAIYFRAHRSELLAALAAVNEAVPTKDSIPILTNVLLQPDGERLLLRGTNLDLEIETHCELLEASASDGLTISADEFYRIVKNMPESAEITLAPGKFPGQVAISGGRSRYNLHTLPVSDFPSIGSDRPPLAFTVHANLLTDALSKVSYAINTTMKDRPYLMGAFIEGLESGKLAVVATNGLKMAVSRISPNELTSFEPPIVPTKTVQAIRKLMGHSKAICSFYVNDRKLVIECEDIKLVSKLIDGTFPDYRRIVPSRDRVFLRADRESLSKAITRACVIAGDTTREAIKLGISEGSMQIELATTTGQSAVENVDIEFDGESHLRGFNGVFFNETLSSISTTSFRLYGTDPGAPGHITPDGDADEDYIVMPMRVS</sequence>
<dbReference type="Gene3D" id="3.10.150.10">
    <property type="entry name" value="DNA Polymerase III, subunit A, domain 2"/>
    <property type="match status" value="1"/>
</dbReference>
<gene>
    <name evidence="14" type="primary">dnaN</name>
    <name evidence="14" type="ORF">G6M46_26170</name>
</gene>
<dbReference type="GO" id="GO:0009360">
    <property type="term" value="C:DNA polymerase III complex"/>
    <property type="evidence" value="ECO:0007669"/>
    <property type="project" value="InterPro"/>
</dbReference>
<dbReference type="Proteomes" id="UP000702952">
    <property type="component" value="Unassembled WGS sequence"/>
</dbReference>
<evidence type="ECO:0000256" key="2">
    <source>
        <dbReference type="ARBA" id="ARBA00010752"/>
    </source>
</evidence>
<dbReference type="Pfam" id="PF02768">
    <property type="entry name" value="DNA_pol3_beta_3"/>
    <property type="match status" value="1"/>
</dbReference>
<dbReference type="SUPFAM" id="SSF55979">
    <property type="entry name" value="DNA clamp"/>
    <property type="match status" value="3"/>
</dbReference>
<comment type="similarity">
    <text evidence="2 10">Belongs to the beta sliding clamp family.</text>
</comment>
<dbReference type="GO" id="GO:0006271">
    <property type="term" value="P:DNA strand elongation involved in DNA replication"/>
    <property type="evidence" value="ECO:0007669"/>
    <property type="project" value="TreeGrafter"/>
</dbReference>
<dbReference type="InterPro" id="IPR001001">
    <property type="entry name" value="DNA_polIII_beta"/>
</dbReference>
<comment type="subcellular location">
    <subcellularLocation>
        <location evidence="1 10">Cytoplasm</location>
    </subcellularLocation>
</comment>
<dbReference type="InterPro" id="IPR046938">
    <property type="entry name" value="DNA_clamp_sf"/>
</dbReference>
<keyword evidence="9" id="KW-0238">DNA-binding</keyword>
<evidence type="ECO:0000256" key="10">
    <source>
        <dbReference type="PIRNR" id="PIRNR000804"/>
    </source>
</evidence>
<evidence type="ECO:0000256" key="7">
    <source>
        <dbReference type="ARBA" id="ARBA00022705"/>
    </source>
</evidence>
<dbReference type="RefSeq" id="WP_065659854.1">
    <property type="nucleotide sequence ID" value="NZ_CP123838.1"/>
</dbReference>
<keyword evidence="7 10" id="KW-0235">DNA replication</keyword>
<dbReference type="GO" id="GO:0003677">
    <property type="term" value="F:DNA binding"/>
    <property type="evidence" value="ECO:0007669"/>
    <property type="project" value="UniProtKB-UniRule"/>
</dbReference>
<dbReference type="InterPro" id="IPR022634">
    <property type="entry name" value="DNA_polIII_beta_N"/>
</dbReference>
<keyword evidence="6 10" id="KW-0548">Nucleotidyltransferase</keyword>
<dbReference type="EMBL" id="JAAMAY010000039">
    <property type="protein sequence ID" value="NTC31623.1"/>
    <property type="molecule type" value="Genomic_DNA"/>
</dbReference>
<keyword evidence="4 10" id="KW-0963">Cytoplasm</keyword>
<feature type="domain" description="DNA polymerase III beta sliding clamp C-terminal" evidence="13">
    <location>
        <begin position="254"/>
        <end position="375"/>
    </location>
</feature>
<protein>
    <recommendedName>
        <fullName evidence="3 10">Beta sliding clamp</fullName>
    </recommendedName>
</protein>
<keyword evidence="8 10" id="KW-0239">DNA-directed DNA polymerase</keyword>
<dbReference type="InterPro" id="IPR022635">
    <property type="entry name" value="DNA_polIII_beta_C"/>
</dbReference>
<evidence type="ECO:0000256" key="6">
    <source>
        <dbReference type="ARBA" id="ARBA00022695"/>
    </source>
</evidence>
<feature type="domain" description="DNA polymerase III beta sliding clamp central" evidence="12">
    <location>
        <begin position="137"/>
        <end position="252"/>
    </location>
</feature>
<dbReference type="SMART" id="SM00480">
    <property type="entry name" value="POL3Bc"/>
    <property type="match status" value="1"/>
</dbReference>
<evidence type="ECO:0000313" key="15">
    <source>
        <dbReference type="Proteomes" id="UP000702952"/>
    </source>
</evidence>
<dbReference type="CDD" id="cd00140">
    <property type="entry name" value="beta_clamp"/>
    <property type="match status" value="1"/>
</dbReference>
<dbReference type="Pfam" id="PF00712">
    <property type="entry name" value="DNA_pol3_beta"/>
    <property type="match status" value="1"/>
</dbReference>
<organism evidence="14 15">
    <name type="scientific">Agrobacterium tumefaciens</name>
    <dbReference type="NCBI Taxonomy" id="358"/>
    <lineage>
        <taxon>Bacteria</taxon>
        <taxon>Pseudomonadati</taxon>
        <taxon>Pseudomonadota</taxon>
        <taxon>Alphaproteobacteria</taxon>
        <taxon>Hyphomicrobiales</taxon>
        <taxon>Rhizobiaceae</taxon>
        <taxon>Rhizobium/Agrobacterium group</taxon>
        <taxon>Agrobacterium</taxon>
        <taxon>Agrobacterium tumefaciens complex</taxon>
    </lineage>
</organism>
<dbReference type="PANTHER" id="PTHR30478">
    <property type="entry name" value="DNA POLYMERASE III SUBUNIT BETA"/>
    <property type="match status" value="1"/>
</dbReference>
<dbReference type="GO" id="GO:0003887">
    <property type="term" value="F:DNA-directed DNA polymerase activity"/>
    <property type="evidence" value="ECO:0007669"/>
    <property type="project" value="UniProtKB-UniRule"/>
</dbReference>
<dbReference type="NCBIfam" id="TIGR00663">
    <property type="entry name" value="dnan"/>
    <property type="match status" value="1"/>
</dbReference>
<evidence type="ECO:0000256" key="3">
    <source>
        <dbReference type="ARBA" id="ARBA00021035"/>
    </source>
</evidence>
<dbReference type="InterPro" id="IPR022637">
    <property type="entry name" value="DNA_polIII_beta_cen"/>
</dbReference>
<feature type="domain" description="DNA polymerase III beta sliding clamp N-terminal" evidence="11">
    <location>
        <begin position="8"/>
        <end position="126"/>
    </location>
</feature>
<proteinExistence type="inferred from homology"/>
<comment type="caution">
    <text evidence="14">The sequence shown here is derived from an EMBL/GenBank/DDBJ whole genome shotgun (WGS) entry which is preliminary data.</text>
</comment>
<dbReference type="AlphaFoldDB" id="A0AA44FAE4"/>
<keyword evidence="5 10" id="KW-0808">Transferase</keyword>
<comment type="function">
    <text evidence="10">Confers DNA tethering and processivity to DNA polymerases and other proteins. Acts as a clamp, forming a ring around DNA (a reaction catalyzed by the clamp-loading complex) which diffuses in an ATP-independent manner freely and bidirectionally along dsDNA. Initially characterized for its ability to contact the catalytic subunit of DNA polymerase III (Pol III), a complex, multichain enzyme responsible for most of the replicative synthesis in bacteria; Pol III exhibits 3'-5' exonuclease proofreading activity. The beta chain is required for initiation of replication as well as for processivity of DNA replication.</text>
</comment>
<reference evidence="14" key="1">
    <citation type="journal article" date="2020" name="Science">
        <title>Unexpected conservation and global transmission of agrobacterial virulence plasmids.</title>
        <authorList>
            <person name="Weisberg A.J."/>
            <person name="Davis E.W. 2nd"/>
            <person name="Tabima J."/>
            <person name="Belcher M.S."/>
            <person name="Miller M."/>
            <person name="Kuo C.H."/>
            <person name="Loper J.E."/>
            <person name="Grunwald N.J."/>
            <person name="Putnam M.L."/>
            <person name="Chang J.H."/>
        </authorList>
    </citation>
    <scope>NUCLEOTIDE SEQUENCE</scope>
    <source>
        <strain evidence="14">17-1853-1a</strain>
    </source>
</reference>